<name>A0A3N5A6I7_9MICO</name>
<organism evidence="5 6">
    <name type="scientific">Georgenia muralis</name>
    <dbReference type="NCBI Taxonomy" id="154117"/>
    <lineage>
        <taxon>Bacteria</taxon>
        <taxon>Bacillati</taxon>
        <taxon>Actinomycetota</taxon>
        <taxon>Actinomycetes</taxon>
        <taxon>Micrococcales</taxon>
        <taxon>Bogoriellaceae</taxon>
        <taxon>Georgenia</taxon>
    </lineage>
</organism>
<evidence type="ECO:0000256" key="1">
    <source>
        <dbReference type="ARBA" id="ARBA00006914"/>
    </source>
</evidence>
<reference evidence="5 6" key="1">
    <citation type="submission" date="2018-11" db="EMBL/GenBank/DDBJ databases">
        <title>Sequencing the genomes of 1000 actinobacteria strains.</title>
        <authorList>
            <person name="Klenk H.-P."/>
        </authorList>
    </citation>
    <scope>NUCLEOTIDE SEQUENCE [LARGE SCALE GENOMIC DNA]</scope>
    <source>
        <strain evidence="5 6">DSM 14418</strain>
    </source>
</reference>
<protein>
    <submittedName>
        <fullName evidence="5">ATPase family protein associated with various cellular activities (AAA)</fullName>
    </submittedName>
</protein>
<accession>A0A3N5A6I7</accession>
<dbReference type="AlphaFoldDB" id="A0A3N5A6I7"/>
<dbReference type="Pfam" id="PF00004">
    <property type="entry name" value="AAA"/>
    <property type="match status" value="1"/>
</dbReference>
<feature type="domain" description="AAA+ ATPase" evidence="4">
    <location>
        <begin position="589"/>
        <end position="721"/>
    </location>
</feature>
<dbReference type="SUPFAM" id="SSF52540">
    <property type="entry name" value="P-loop containing nucleoside triphosphate hydrolases"/>
    <property type="match status" value="1"/>
</dbReference>
<dbReference type="Proteomes" id="UP000280726">
    <property type="component" value="Unassembled WGS sequence"/>
</dbReference>
<dbReference type="Gene3D" id="3.40.50.300">
    <property type="entry name" value="P-loop containing nucleotide triphosphate hydrolases"/>
    <property type="match status" value="1"/>
</dbReference>
<sequence length="817" mass="86458">MTRRMTVFIGPFSSEPFTQGLRALLGETGEFTVIAVEDVDAAVRAAATDEPVVLVLEGSDPAACRRYLDEPAVRMVVLLDPAAARSFVGVDNARWTELADVVRALAGEARTAPADDERDRIRVVHATGLDRGVDAEGLAPLAGWVETSLALALTRRFGESGQGVLGWSVSPREALEMLGVDPARPQADDLAGRLADVDDSLFVSRHALPTAVADVADAYHLTDQDLRLLSLVLAPEIDGRYATAVGVLQDDLTRRRPSLTLLAELLTGEHLSAWDLRRARSLVAVGLIRPVESEAPAVDVGYAPSAAVLAHLLAPSAEDAAARLGAQLRASLAGSEPPLSAAESDLARQLEDAAHRATVVRLVGGDGAKRWFSRLTAWTGVPLVVGDLAGVEPGARAAAAGDWSVLAHLLGGALLLLGTDTLDESERHRVGDAALPRAGGLVAADGDLGPARSRLVLRAPSVPATERATWWARAAEHAGLPLRPGDAERLAATVVLEPATFDDAAALAAQHRGAGTPGTAVELVQRAARDLRPATLPAGVRSVAPVYGWDDIVLGEENRTLLKAIPQHVLHAGRVLEEWGFAARVPYGQGVAALFSGPSGTGKTMAAQIIARDLGVDLLQVDLSKTVSKYIGETEKNLDRVFDAAERTGAVLLFDEADAVFGKRTEIKDAHDRHANVEVAYLLQRLESFRGLTILTTNLKANIDGAFLRRLRFVVDFAVPTAAERARIWHKAFPPAAPLDGLDVAAVASRLPISGGSIQSIALHAAFLAAPGGGPIGLDHVRTATRRELRKTGLLAAEKTLDDWPVPEERTPALVRP</sequence>
<evidence type="ECO:0000256" key="2">
    <source>
        <dbReference type="ARBA" id="ARBA00022741"/>
    </source>
</evidence>
<keyword evidence="6" id="KW-1185">Reference proteome</keyword>
<dbReference type="InterPro" id="IPR027417">
    <property type="entry name" value="P-loop_NTPase"/>
</dbReference>
<dbReference type="RefSeq" id="WP_211338881.1">
    <property type="nucleotide sequence ID" value="NZ_RKRA01000001.1"/>
</dbReference>
<evidence type="ECO:0000259" key="4">
    <source>
        <dbReference type="SMART" id="SM00382"/>
    </source>
</evidence>
<evidence type="ECO:0000313" key="6">
    <source>
        <dbReference type="Proteomes" id="UP000280726"/>
    </source>
</evidence>
<dbReference type="EMBL" id="RKRA01000001">
    <property type="protein sequence ID" value="RPF29005.1"/>
    <property type="molecule type" value="Genomic_DNA"/>
</dbReference>
<comment type="caution">
    <text evidence="5">The sequence shown here is derived from an EMBL/GenBank/DDBJ whole genome shotgun (WGS) entry which is preliminary data.</text>
</comment>
<proteinExistence type="inferred from homology"/>
<dbReference type="InterPro" id="IPR050221">
    <property type="entry name" value="26S_Proteasome_ATPase"/>
</dbReference>
<dbReference type="CDD" id="cd19481">
    <property type="entry name" value="RecA-like_protease"/>
    <property type="match status" value="1"/>
</dbReference>
<evidence type="ECO:0000256" key="3">
    <source>
        <dbReference type="ARBA" id="ARBA00022840"/>
    </source>
</evidence>
<dbReference type="InterPro" id="IPR054472">
    <property type="entry name" value="WHD"/>
</dbReference>
<keyword evidence="2" id="KW-0547">Nucleotide-binding</keyword>
<evidence type="ECO:0000313" key="5">
    <source>
        <dbReference type="EMBL" id="RPF29005.1"/>
    </source>
</evidence>
<comment type="similarity">
    <text evidence="1">Belongs to the AAA ATPase family.</text>
</comment>
<dbReference type="InterPro" id="IPR003959">
    <property type="entry name" value="ATPase_AAA_core"/>
</dbReference>
<gene>
    <name evidence="5" type="ORF">EDD32_3556</name>
</gene>
<dbReference type="GO" id="GO:0016887">
    <property type="term" value="F:ATP hydrolysis activity"/>
    <property type="evidence" value="ECO:0007669"/>
    <property type="project" value="InterPro"/>
</dbReference>
<dbReference type="SMART" id="SM00382">
    <property type="entry name" value="AAA"/>
    <property type="match status" value="1"/>
</dbReference>
<dbReference type="InterPro" id="IPR003593">
    <property type="entry name" value="AAA+_ATPase"/>
</dbReference>
<dbReference type="Pfam" id="PF22977">
    <property type="entry name" value="WHD"/>
    <property type="match status" value="1"/>
</dbReference>
<dbReference type="PANTHER" id="PTHR23073">
    <property type="entry name" value="26S PROTEASOME REGULATORY SUBUNIT"/>
    <property type="match status" value="1"/>
</dbReference>
<keyword evidence="3" id="KW-0067">ATP-binding</keyword>
<dbReference type="GO" id="GO:0005524">
    <property type="term" value="F:ATP binding"/>
    <property type="evidence" value="ECO:0007669"/>
    <property type="project" value="UniProtKB-KW"/>
</dbReference>